<dbReference type="EMBL" id="CM026426">
    <property type="protein sequence ID" value="KAG0574101.1"/>
    <property type="molecule type" value="Genomic_DNA"/>
</dbReference>
<accession>A0A8T0HTK9</accession>
<dbReference type="AlphaFoldDB" id="A0A8T0HTK9"/>
<keyword evidence="2" id="KW-1185">Reference proteome</keyword>
<name>A0A8T0HTK9_CERPU</name>
<organism evidence="1 2">
    <name type="scientific">Ceratodon purpureus</name>
    <name type="common">Fire moss</name>
    <name type="synonym">Dicranum purpureum</name>
    <dbReference type="NCBI Taxonomy" id="3225"/>
    <lineage>
        <taxon>Eukaryota</taxon>
        <taxon>Viridiplantae</taxon>
        <taxon>Streptophyta</taxon>
        <taxon>Embryophyta</taxon>
        <taxon>Bryophyta</taxon>
        <taxon>Bryophytina</taxon>
        <taxon>Bryopsida</taxon>
        <taxon>Dicranidae</taxon>
        <taxon>Pseudoditrichales</taxon>
        <taxon>Ditrichaceae</taxon>
        <taxon>Ceratodon</taxon>
    </lineage>
</organism>
<evidence type="ECO:0000313" key="2">
    <source>
        <dbReference type="Proteomes" id="UP000822688"/>
    </source>
</evidence>
<reference evidence="1" key="1">
    <citation type="submission" date="2020-06" db="EMBL/GenBank/DDBJ databases">
        <title>WGS assembly of Ceratodon purpureus strain R40.</title>
        <authorList>
            <person name="Carey S.B."/>
            <person name="Jenkins J."/>
            <person name="Shu S."/>
            <person name="Lovell J.T."/>
            <person name="Sreedasyam A."/>
            <person name="Maumus F."/>
            <person name="Tiley G.P."/>
            <person name="Fernandez-Pozo N."/>
            <person name="Barry K."/>
            <person name="Chen C."/>
            <person name="Wang M."/>
            <person name="Lipzen A."/>
            <person name="Daum C."/>
            <person name="Saski C.A."/>
            <person name="Payton A.C."/>
            <person name="Mcbreen J.C."/>
            <person name="Conrad R.E."/>
            <person name="Kollar L.M."/>
            <person name="Olsson S."/>
            <person name="Huttunen S."/>
            <person name="Landis J.B."/>
            <person name="Wickett N.J."/>
            <person name="Johnson M.G."/>
            <person name="Rensing S.A."/>
            <person name="Grimwood J."/>
            <person name="Schmutz J."/>
            <person name="Mcdaniel S.F."/>
        </authorList>
    </citation>
    <scope>NUCLEOTIDE SEQUENCE</scope>
    <source>
        <strain evidence="1">R40</strain>
    </source>
</reference>
<evidence type="ECO:0000313" key="1">
    <source>
        <dbReference type="EMBL" id="KAG0574101.1"/>
    </source>
</evidence>
<comment type="caution">
    <text evidence="1">The sequence shown here is derived from an EMBL/GenBank/DDBJ whole genome shotgun (WGS) entry which is preliminary data.</text>
</comment>
<proteinExistence type="predicted"/>
<gene>
    <name evidence="1" type="ORF">KC19_VG234200</name>
</gene>
<sequence>MSVHFNQLPNTILMIRVTTYCRSTDINDVYATWMGFKVLLSGLADFGYSGMKSSRFVSVCEHNNVRSVKSKSISIWRTMLMLLSCTTPAGQRFNMDTKYALDDSGGSKPGTTSC</sequence>
<protein>
    <submittedName>
        <fullName evidence="1">Uncharacterized protein</fullName>
    </submittedName>
</protein>
<dbReference type="Proteomes" id="UP000822688">
    <property type="component" value="Chromosome V"/>
</dbReference>